<feature type="transmembrane region" description="Helical" evidence="1">
    <location>
        <begin position="104"/>
        <end position="120"/>
    </location>
</feature>
<feature type="transmembrane region" description="Helical" evidence="1">
    <location>
        <begin position="149"/>
        <end position="167"/>
    </location>
</feature>
<feature type="transmembrane region" description="Helical" evidence="1">
    <location>
        <begin position="6"/>
        <end position="24"/>
    </location>
</feature>
<organism evidence="2 3">
    <name type="scientific">Sphingomonas sanguinis</name>
    <dbReference type="NCBI Taxonomy" id="33051"/>
    <lineage>
        <taxon>Bacteria</taxon>
        <taxon>Pseudomonadati</taxon>
        <taxon>Pseudomonadota</taxon>
        <taxon>Alphaproteobacteria</taxon>
        <taxon>Sphingomonadales</taxon>
        <taxon>Sphingomonadaceae</taxon>
        <taxon>Sphingomonas</taxon>
    </lineage>
</organism>
<dbReference type="AlphaFoldDB" id="A0A147J993"/>
<evidence type="ECO:0000256" key="1">
    <source>
        <dbReference type="SAM" id="Phobius"/>
    </source>
</evidence>
<name>A0A147J993_9SPHN</name>
<accession>A0A147J993</accession>
<dbReference type="InterPro" id="IPR049458">
    <property type="entry name" value="EpsG-like"/>
</dbReference>
<evidence type="ECO:0000313" key="2">
    <source>
        <dbReference type="EMBL" id="KTW13343.1"/>
    </source>
</evidence>
<keyword evidence="1" id="KW-0472">Membrane</keyword>
<feature type="transmembrane region" description="Helical" evidence="1">
    <location>
        <begin position="344"/>
        <end position="366"/>
    </location>
</feature>
<dbReference type="EMBL" id="LDTC01000064">
    <property type="protein sequence ID" value="KTW13343.1"/>
    <property type="molecule type" value="Genomic_DNA"/>
</dbReference>
<gene>
    <name evidence="2" type="ORF">NS258_09280</name>
</gene>
<keyword evidence="1" id="KW-1133">Transmembrane helix</keyword>
<protein>
    <recommendedName>
        <fullName evidence="4">EpsG family protein</fullName>
    </recommendedName>
</protein>
<feature type="transmembrane region" description="Helical" evidence="1">
    <location>
        <begin position="126"/>
        <end position="142"/>
    </location>
</feature>
<evidence type="ECO:0000313" key="3">
    <source>
        <dbReference type="Proteomes" id="UP000074410"/>
    </source>
</evidence>
<proteinExistence type="predicted"/>
<feature type="transmembrane region" description="Helical" evidence="1">
    <location>
        <begin position="256"/>
        <end position="276"/>
    </location>
</feature>
<feature type="transmembrane region" description="Helical" evidence="1">
    <location>
        <begin position="209"/>
        <end position="236"/>
    </location>
</feature>
<comment type="caution">
    <text evidence="2">The sequence shown here is derived from an EMBL/GenBank/DDBJ whole genome shotgun (WGS) entry which is preliminary data.</text>
</comment>
<dbReference type="Pfam" id="PF14897">
    <property type="entry name" value="EpsG"/>
    <property type="match status" value="1"/>
</dbReference>
<dbReference type="PATRIC" id="fig|33051.5.peg.2927"/>
<feature type="transmembrane region" description="Helical" evidence="1">
    <location>
        <begin position="288"/>
        <end position="309"/>
    </location>
</feature>
<evidence type="ECO:0008006" key="4">
    <source>
        <dbReference type="Google" id="ProtNLM"/>
    </source>
</evidence>
<feature type="transmembrane region" description="Helical" evidence="1">
    <location>
        <begin position="179"/>
        <end position="197"/>
    </location>
</feature>
<sequence length="374" mass="41946">MTLAFSVYIGLTLILILIWTFPARKANVGLVETQRAGTQAALASIIVFALLIGCRYNVGGDFFGYIDYYRTTSLSDSYKDVVFEPGFLWLIQILKFMSLPDRSIIVASSAIQIALFSIWMRKHPQIAPYAVFTFATLLLLDVDNIVRQGIAFFAILLALSAVGEKRWVAFLGWTTLAYLFHRSAIVVYPIGIGLYFLRLPPVYAQAGALIFSYSFVGLFFSRIVGVFTLLSSYTGYSSYSDINRADLAFTGGGDSLSIGIYLWPIVDLIIIAFSASVSRHYKVMQYRIYHNFFLLAALLQPVANAWDFLPFARGLFYFVAMRSICMAFVLHYCMMVSRRSRDRLIASGVAGVFLLWLFVAISRGAAWSAPYQFS</sequence>
<reference evidence="2 3" key="1">
    <citation type="journal article" date="2016" name="Front. Microbiol.">
        <title>Genomic Resource of Rice Seed Associated Bacteria.</title>
        <authorList>
            <person name="Midha S."/>
            <person name="Bansal K."/>
            <person name="Sharma S."/>
            <person name="Kumar N."/>
            <person name="Patil P.P."/>
            <person name="Chaudhry V."/>
            <person name="Patil P.B."/>
        </authorList>
    </citation>
    <scope>NUCLEOTIDE SEQUENCE [LARGE SCALE GENOMIC DNA]</scope>
    <source>
        <strain evidence="2 3">NS258</strain>
    </source>
</reference>
<feature type="transmembrane region" description="Helical" evidence="1">
    <location>
        <begin position="36"/>
        <end position="58"/>
    </location>
</feature>
<keyword evidence="1" id="KW-0812">Transmembrane</keyword>
<feature type="transmembrane region" description="Helical" evidence="1">
    <location>
        <begin position="315"/>
        <end position="332"/>
    </location>
</feature>
<dbReference type="Proteomes" id="UP000074410">
    <property type="component" value="Unassembled WGS sequence"/>
</dbReference>